<protein>
    <recommendedName>
        <fullName evidence="4">Fungal N-terminal domain-containing protein</fullName>
    </recommendedName>
</protein>
<keyword evidence="3" id="KW-1185">Reference proteome</keyword>
<dbReference type="RefSeq" id="XP_040785396.1">
    <property type="nucleotide sequence ID" value="XM_040936095.1"/>
</dbReference>
<dbReference type="Proteomes" id="UP000800039">
    <property type="component" value="Unassembled WGS sequence"/>
</dbReference>
<evidence type="ECO:0000313" key="2">
    <source>
        <dbReference type="EMBL" id="KAF1842833.1"/>
    </source>
</evidence>
<accession>A0A9P4GBK5</accession>
<feature type="compositionally biased region" description="Polar residues" evidence="1">
    <location>
        <begin position="263"/>
        <end position="279"/>
    </location>
</feature>
<evidence type="ECO:0008006" key="4">
    <source>
        <dbReference type="Google" id="ProtNLM"/>
    </source>
</evidence>
<dbReference type="EMBL" id="ML976617">
    <property type="protein sequence ID" value="KAF1842833.1"/>
    <property type="molecule type" value="Genomic_DNA"/>
</dbReference>
<gene>
    <name evidence="2" type="ORF">K460DRAFT_396305</name>
</gene>
<feature type="compositionally biased region" description="Low complexity" evidence="1">
    <location>
        <begin position="243"/>
        <end position="260"/>
    </location>
</feature>
<sequence length="989" mass="110123">MSSHLTDTLVPQKIPRPDVKQAKGRSGKYVGPINFFYHCWIATGCARDVFYSELKQNILHHLDGWSASLSSEDFVILSLYMIGRSERTASPTICFISESNRYGKEARNVIKKSGILKNYSEFKTAHMSKDPGWGEELEQLARGGNTDTVRGEDLFQRQAFFDKSMPLRLVGMPIYVQDDKLSIHTATANAIQLQGQIYYLAPSHVFFERRPRPLLPLAIPDDDFEIDSDGELEVDDELETSITSLGSCSSGSRSDSSYVSQAGEESTSSNTVTHASASTPKMRPSDLADAMAAPFSFEQDHISSRLVDAETRSCSPGGTQHRSLAQLGSLFKWSIDQDWALIKMDEDIFLPSSHFGVSDLTMDKIALQAQDQTAVITHTASCDRIIGIVEVAGCQKSGFAYVMAARHILPELEKAVQRTEQTTSTAVFGIPVQGLSRIPSVRNTDEIADLKFQSDILKQQSVTNSPPVEKDNKPTSTKDYSATTTSVVTSPSFSATDAIQLAQISTRIWLLAKGILDDVVKTTMVNCEYVPEARKGPEKALEGLVRELATLKACFVKLAELMTEYGKPLPFPVPDWRDTLQACEQSITGSMSERRKSLKVFAFNSILKVKDINQLLKKITGHYRGLQICTSFLKLRIYLEKAKQTQRLLDAAPLQSMQSGGRTYSPNPLSVSSSVENVDSLHSSASLLGVPSSGMTFRLPMQSAAHEFYKDSEVLNQWLKSERLATHMVGSSMDPRKPMTSPEGSDKIAAMMFHLRGEVDDAIMIEENCAKRTIESRRTILSPFETMQQEAQKMLSDPRMNYTREVSHVDPAQPIETSVDWRAFESKPSPNSTAQQALSELTDLSSFRRKSLTEVNIGHEPLEWKSLCRRVLVERATLHGVERKACDLHWRYREDKGLSIRSIFSSDGNARTFITQHFPATGSSIPLTTTHADGNVLIEFPRSSCSKLENDFTDIRCIVPDTDSSKKLQTLLYTNNGKEDAQLIFYRPP</sequence>
<proteinExistence type="predicted"/>
<dbReference type="AlphaFoldDB" id="A0A9P4GBK5"/>
<evidence type="ECO:0000313" key="3">
    <source>
        <dbReference type="Proteomes" id="UP000800039"/>
    </source>
</evidence>
<feature type="region of interest" description="Disordered" evidence="1">
    <location>
        <begin position="461"/>
        <end position="480"/>
    </location>
</feature>
<name>A0A9P4GBK5_9PLEO</name>
<dbReference type="OrthoDB" id="4172108at2759"/>
<feature type="region of interest" description="Disordered" evidence="1">
    <location>
        <begin position="243"/>
        <end position="284"/>
    </location>
</feature>
<reference evidence="2" key="1">
    <citation type="submission" date="2020-01" db="EMBL/GenBank/DDBJ databases">
        <authorList>
            <consortium name="DOE Joint Genome Institute"/>
            <person name="Haridas S."/>
            <person name="Albert R."/>
            <person name="Binder M."/>
            <person name="Bloem J."/>
            <person name="Labutti K."/>
            <person name="Salamov A."/>
            <person name="Andreopoulos B."/>
            <person name="Baker S.E."/>
            <person name="Barry K."/>
            <person name="Bills G."/>
            <person name="Bluhm B.H."/>
            <person name="Cannon C."/>
            <person name="Castanera R."/>
            <person name="Culley D.E."/>
            <person name="Daum C."/>
            <person name="Ezra D."/>
            <person name="Gonzalez J.B."/>
            <person name="Henrissat B."/>
            <person name="Kuo A."/>
            <person name="Liang C."/>
            <person name="Lipzen A."/>
            <person name="Lutzoni F."/>
            <person name="Magnuson J."/>
            <person name="Mondo S."/>
            <person name="Nolan M."/>
            <person name="Ohm R."/>
            <person name="Pangilinan J."/>
            <person name="Park H.-J."/>
            <person name="Ramirez L."/>
            <person name="Alfaro M."/>
            <person name="Sun H."/>
            <person name="Tritt A."/>
            <person name="Yoshinaga Y."/>
            <person name="Zwiers L.-H."/>
            <person name="Turgeon B.G."/>
            <person name="Goodwin S.B."/>
            <person name="Spatafora J.W."/>
            <person name="Crous P.W."/>
            <person name="Grigoriev I.V."/>
        </authorList>
    </citation>
    <scope>NUCLEOTIDE SEQUENCE</scope>
    <source>
        <strain evidence="2">CBS 394.84</strain>
    </source>
</reference>
<comment type="caution">
    <text evidence="2">The sequence shown here is derived from an EMBL/GenBank/DDBJ whole genome shotgun (WGS) entry which is preliminary data.</text>
</comment>
<dbReference type="GeneID" id="63853346"/>
<evidence type="ECO:0000256" key="1">
    <source>
        <dbReference type="SAM" id="MobiDB-lite"/>
    </source>
</evidence>
<organism evidence="2 3">
    <name type="scientific">Cucurbitaria berberidis CBS 394.84</name>
    <dbReference type="NCBI Taxonomy" id="1168544"/>
    <lineage>
        <taxon>Eukaryota</taxon>
        <taxon>Fungi</taxon>
        <taxon>Dikarya</taxon>
        <taxon>Ascomycota</taxon>
        <taxon>Pezizomycotina</taxon>
        <taxon>Dothideomycetes</taxon>
        <taxon>Pleosporomycetidae</taxon>
        <taxon>Pleosporales</taxon>
        <taxon>Pleosporineae</taxon>
        <taxon>Cucurbitariaceae</taxon>
        <taxon>Cucurbitaria</taxon>
    </lineage>
</organism>